<feature type="domain" description="SH3" evidence="6">
    <location>
        <begin position="378"/>
        <end position="440"/>
    </location>
</feature>
<feature type="transmembrane region" description="Helical" evidence="5">
    <location>
        <begin position="619"/>
        <end position="639"/>
    </location>
</feature>
<feature type="compositionally biased region" description="Low complexity" evidence="4">
    <location>
        <begin position="465"/>
        <end position="477"/>
    </location>
</feature>
<keyword evidence="5" id="KW-1133">Transmembrane helix</keyword>
<gene>
    <name evidence="7" type="primary">BEM1_2</name>
    <name evidence="7" type="ORF">BGZ65_004349</name>
</gene>
<feature type="coiled-coil region" evidence="3">
    <location>
        <begin position="308"/>
        <end position="335"/>
    </location>
</feature>
<evidence type="ECO:0000259" key="6">
    <source>
        <dbReference type="PROSITE" id="PS50002"/>
    </source>
</evidence>
<dbReference type="EMBL" id="JAAAHW010009987">
    <property type="protein sequence ID" value="KAF9932726.1"/>
    <property type="molecule type" value="Genomic_DNA"/>
</dbReference>
<keyword evidence="8" id="KW-1185">Reference proteome</keyword>
<dbReference type="AlphaFoldDB" id="A0A9P6LSR7"/>
<keyword evidence="5" id="KW-0472">Membrane</keyword>
<dbReference type="Gene3D" id="2.30.30.40">
    <property type="entry name" value="SH3 Domains"/>
    <property type="match status" value="1"/>
</dbReference>
<dbReference type="InterPro" id="IPR036028">
    <property type="entry name" value="SH3-like_dom_sf"/>
</dbReference>
<keyword evidence="3" id="KW-0175">Coiled coil</keyword>
<accession>A0A9P6LSR7</accession>
<organism evidence="7 8">
    <name type="scientific">Modicella reniformis</name>
    <dbReference type="NCBI Taxonomy" id="1440133"/>
    <lineage>
        <taxon>Eukaryota</taxon>
        <taxon>Fungi</taxon>
        <taxon>Fungi incertae sedis</taxon>
        <taxon>Mucoromycota</taxon>
        <taxon>Mortierellomycotina</taxon>
        <taxon>Mortierellomycetes</taxon>
        <taxon>Mortierellales</taxon>
        <taxon>Mortierellaceae</taxon>
        <taxon>Modicella</taxon>
    </lineage>
</organism>
<evidence type="ECO:0000256" key="3">
    <source>
        <dbReference type="SAM" id="Coils"/>
    </source>
</evidence>
<dbReference type="OrthoDB" id="2420104at2759"/>
<feature type="region of interest" description="Disordered" evidence="4">
    <location>
        <begin position="465"/>
        <end position="484"/>
    </location>
</feature>
<dbReference type="PROSITE" id="PS50002">
    <property type="entry name" value="SH3"/>
    <property type="match status" value="1"/>
</dbReference>
<dbReference type="Proteomes" id="UP000749646">
    <property type="component" value="Unassembled WGS sequence"/>
</dbReference>
<evidence type="ECO:0000256" key="1">
    <source>
        <dbReference type="ARBA" id="ARBA00022443"/>
    </source>
</evidence>
<evidence type="ECO:0000256" key="4">
    <source>
        <dbReference type="SAM" id="MobiDB-lite"/>
    </source>
</evidence>
<keyword evidence="1 2" id="KW-0728">SH3 domain</keyword>
<dbReference type="SUPFAM" id="SSF50044">
    <property type="entry name" value="SH3-domain"/>
    <property type="match status" value="3"/>
</dbReference>
<dbReference type="SMART" id="SM00326">
    <property type="entry name" value="SH3"/>
    <property type="match status" value="3"/>
</dbReference>
<feature type="region of interest" description="Disordered" evidence="4">
    <location>
        <begin position="96"/>
        <end position="140"/>
    </location>
</feature>
<comment type="caution">
    <text evidence="7">The sequence shown here is derived from an EMBL/GenBank/DDBJ whole genome shotgun (WGS) entry which is preliminary data.</text>
</comment>
<protein>
    <submittedName>
        <fullName evidence="7">Bud emergence protein 1</fullName>
    </submittedName>
</protein>
<feature type="compositionally biased region" description="Low complexity" evidence="4">
    <location>
        <begin position="105"/>
        <end position="124"/>
    </location>
</feature>
<evidence type="ECO:0000313" key="8">
    <source>
        <dbReference type="Proteomes" id="UP000749646"/>
    </source>
</evidence>
<evidence type="ECO:0000313" key="7">
    <source>
        <dbReference type="EMBL" id="KAF9932726.1"/>
    </source>
</evidence>
<sequence>MEKEYLESVNGELREIERFFHDLYNPVSPTLPMTCTRRIHPLLKLHNGDGGSNRFFSRHYSSGLEALGDEFAIADLRARYNHLKAIQDQLHVELSRQGPQSMAKQQEQQGQGQQQQPQTQQNQNRRQRQRQRQRERQIQQQQQLELQQQAENQLGYYTLCNLPKPGFQMFGVVIWDVITSKWDELKAKRGDNILIIGQSDDELQYVARDFRGRLGLISKSVVDIRDVFTGKSIDVKVMLRQAGKSIPKMKVPSKKTSPCEFFAAYLESINNELRSIETFFQSRQLPDVFNGDILPMLNTDSNPPTGQESDDERLVRELRVRYKELKRNQDKVYAELVRHHIWGLARQCEQREQQQIQPEQEQERQLEIYDAEARPPPFRPLYGVVLIDWNTGVTGDLEAKIGDSIMITGQADDDWYMGRPIGRLGTPGLIPMSFVELKDMTTGEPVDFQQLIRNGLTIRRVEARQPLQRQQQNPPAAGGMAPTPEFQPLYGTVVRSFGTRPSHLKARTGDRILIIHQTGEWCLAKHIGRPGGPGLIPFTSVRMREKVSVESIDVQQMLRAVRQIVRDPQQDTIPPLVTGWSLGRFTFIEVVPPQAPPPRQPFLPFLARLPPLPPRNMSMIYVSAFVLFLGLLFKLTGWLSPSS</sequence>
<evidence type="ECO:0000256" key="5">
    <source>
        <dbReference type="SAM" id="Phobius"/>
    </source>
</evidence>
<reference evidence="7" key="1">
    <citation type="journal article" date="2020" name="Fungal Divers.">
        <title>Resolving the Mortierellaceae phylogeny through synthesis of multi-gene phylogenetics and phylogenomics.</title>
        <authorList>
            <person name="Vandepol N."/>
            <person name="Liber J."/>
            <person name="Desiro A."/>
            <person name="Na H."/>
            <person name="Kennedy M."/>
            <person name="Barry K."/>
            <person name="Grigoriev I.V."/>
            <person name="Miller A.N."/>
            <person name="O'Donnell K."/>
            <person name="Stajich J.E."/>
            <person name="Bonito G."/>
        </authorList>
    </citation>
    <scope>NUCLEOTIDE SEQUENCE</scope>
    <source>
        <strain evidence="7">MES-2147</strain>
    </source>
</reference>
<proteinExistence type="predicted"/>
<name>A0A9P6LSR7_9FUNG</name>
<evidence type="ECO:0000256" key="2">
    <source>
        <dbReference type="PROSITE-ProRule" id="PRU00192"/>
    </source>
</evidence>
<dbReference type="InterPro" id="IPR001452">
    <property type="entry name" value="SH3_domain"/>
</dbReference>
<keyword evidence="5" id="KW-0812">Transmembrane</keyword>